<dbReference type="STRING" id="597362.K5W7Z3"/>
<dbReference type="RefSeq" id="XP_007326847.1">
    <property type="nucleotide sequence ID" value="XM_007326785.1"/>
</dbReference>
<feature type="compositionally biased region" description="Low complexity" evidence="1">
    <location>
        <begin position="184"/>
        <end position="193"/>
    </location>
</feature>
<proteinExistence type="predicted"/>
<feature type="region of interest" description="Disordered" evidence="1">
    <location>
        <begin position="81"/>
        <end position="101"/>
    </location>
</feature>
<gene>
    <name evidence="2" type="ORF">AGABI1DRAFT_125453</name>
</gene>
<dbReference type="Proteomes" id="UP000008493">
    <property type="component" value="Unassembled WGS sequence"/>
</dbReference>
<evidence type="ECO:0000313" key="2">
    <source>
        <dbReference type="EMBL" id="EKM82974.1"/>
    </source>
</evidence>
<protein>
    <recommendedName>
        <fullName evidence="4">NYN domain-containing protein</fullName>
    </recommendedName>
</protein>
<evidence type="ECO:0008006" key="4">
    <source>
        <dbReference type="Google" id="ProtNLM"/>
    </source>
</evidence>
<dbReference type="HOGENOM" id="CLU_019899_1_0_1"/>
<dbReference type="GeneID" id="18826314"/>
<dbReference type="KEGG" id="abp:AGABI1DRAFT125453"/>
<feature type="region of interest" description="Disordered" evidence="1">
    <location>
        <begin position="184"/>
        <end position="210"/>
    </location>
</feature>
<evidence type="ECO:0000256" key="1">
    <source>
        <dbReference type="SAM" id="MobiDB-lite"/>
    </source>
</evidence>
<organism evidence="2 3">
    <name type="scientific">Agaricus bisporus var. burnettii (strain JB137-S8 / ATCC MYA-4627 / FGSC 10392)</name>
    <name type="common">White button mushroom</name>
    <dbReference type="NCBI Taxonomy" id="597362"/>
    <lineage>
        <taxon>Eukaryota</taxon>
        <taxon>Fungi</taxon>
        <taxon>Dikarya</taxon>
        <taxon>Basidiomycota</taxon>
        <taxon>Agaricomycotina</taxon>
        <taxon>Agaricomycetes</taxon>
        <taxon>Agaricomycetidae</taxon>
        <taxon>Agaricales</taxon>
        <taxon>Agaricineae</taxon>
        <taxon>Agaricaceae</taxon>
        <taxon>Agaricus</taxon>
    </lineage>
</organism>
<accession>K5W7Z3</accession>
<dbReference type="OrthoDB" id="3062353at2759"/>
<evidence type="ECO:0000313" key="3">
    <source>
        <dbReference type="Proteomes" id="UP000008493"/>
    </source>
</evidence>
<dbReference type="EMBL" id="JH971386">
    <property type="protein sequence ID" value="EKM82974.1"/>
    <property type="molecule type" value="Genomic_DNA"/>
</dbReference>
<dbReference type="OMA" id="AYANPEW"/>
<dbReference type="AlphaFoldDB" id="K5W7Z3"/>
<reference evidence="3" key="1">
    <citation type="journal article" date="2012" name="Proc. Natl. Acad. Sci. U.S.A.">
        <title>Genome sequence of the button mushroom Agaricus bisporus reveals mechanisms governing adaptation to a humic-rich ecological niche.</title>
        <authorList>
            <person name="Morin E."/>
            <person name="Kohler A."/>
            <person name="Baker A.R."/>
            <person name="Foulongne-Oriol M."/>
            <person name="Lombard V."/>
            <person name="Nagy L.G."/>
            <person name="Ohm R.A."/>
            <person name="Patyshakuliyeva A."/>
            <person name="Brun A."/>
            <person name="Aerts A.L."/>
            <person name="Bailey A.M."/>
            <person name="Billette C."/>
            <person name="Coutinho P.M."/>
            <person name="Deakin G."/>
            <person name="Doddapaneni H."/>
            <person name="Floudas D."/>
            <person name="Grimwood J."/>
            <person name="Hilden K."/>
            <person name="Kuees U."/>
            <person name="LaButti K.M."/>
            <person name="Lapidus A."/>
            <person name="Lindquist E.A."/>
            <person name="Lucas S.M."/>
            <person name="Murat C."/>
            <person name="Riley R.W."/>
            <person name="Salamov A.A."/>
            <person name="Schmutz J."/>
            <person name="Subramanian V."/>
            <person name="Woesten H.A.B."/>
            <person name="Xu J."/>
            <person name="Eastwood D.C."/>
            <person name="Foster G.D."/>
            <person name="Sonnenberg A.S."/>
            <person name="Cullen D."/>
            <person name="de Vries R.P."/>
            <person name="Lundell T."/>
            <person name="Hibbett D.S."/>
            <person name="Henrissat B."/>
            <person name="Burton K.S."/>
            <person name="Kerrigan R.W."/>
            <person name="Challen M.P."/>
            <person name="Grigoriev I.V."/>
            <person name="Martin F."/>
        </authorList>
    </citation>
    <scope>NUCLEOTIDE SEQUENCE [LARGE SCALE GENOMIC DNA]</scope>
    <source>
        <strain evidence="3">JB137-S8 / ATCC MYA-4627 / FGSC 10392</strain>
    </source>
</reference>
<name>K5W7Z3_AGABU</name>
<dbReference type="InParanoid" id="K5W7Z3"/>
<keyword evidence="3" id="KW-1185">Reference proteome</keyword>
<sequence length="443" mass="47684">MFLHAADNPPPVTFLVITGDDDLAYATSMLRLRRYEVVLVCPKSLGGQHTLASTYVDWQDVFGTDLAVVHNLEAQSGVRDALSSGADDAEAPANATEQGNGSLVIEQLRDCDSAFRNDAPGSSVERDLGESLSSQVETVSNCRTETLGSAFIGLAPTQILPQPQHKEEPERCLLHIASNDPSLAPLSHSSLSPAPTPSSPEGLHPPLNCPSDLAWHAGRQFIDKRTSDETSKLYHLPSEPSSSISPSALTITQRLPTGMKAPLSPELDMKPSFSSSAYANPEWTSNKFLQTNLGHALSTFQMSPPLSEISLDTVVPISPGPSTPRLPFPLSSPPLASVPTVTARCPLPLKARPLEPVVVPTHFALLVAKLQAYRAQGNLKPFRPGLAAEIVSLHNDDMRKAGTSTFTQYAQAAERAGIVELSRPDEGCWIALHPAFYDYPTEY</sequence>